<organism evidence="2 3">
    <name type="scientific">Aspergillus sydowii CBS 593.65</name>
    <dbReference type="NCBI Taxonomy" id="1036612"/>
    <lineage>
        <taxon>Eukaryota</taxon>
        <taxon>Fungi</taxon>
        <taxon>Dikarya</taxon>
        <taxon>Ascomycota</taxon>
        <taxon>Pezizomycotina</taxon>
        <taxon>Eurotiomycetes</taxon>
        <taxon>Eurotiomycetidae</taxon>
        <taxon>Eurotiales</taxon>
        <taxon>Aspergillaceae</taxon>
        <taxon>Aspergillus</taxon>
        <taxon>Aspergillus subgen. Nidulantes</taxon>
    </lineage>
</organism>
<feature type="transmembrane region" description="Helical" evidence="1">
    <location>
        <begin position="155"/>
        <end position="180"/>
    </location>
</feature>
<accession>A0A1L9TWW0</accession>
<evidence type="ECO:0000313" key="3">
    <source>
        <dbReference type="Proteomes" id="UP000184356"/>
    </source>
</evidence>
<keyword evidence="3" id="KW-1185">Reference proteome</keyword>
<feature type="transmembrane region" description="Helical" evidence="1">
    <location>
        <begin position="132"/>
        <end position="149"/>
    </location>
</feature>
<reference evidence="3" key="1">
    <citation type="journal article" date="2017" name="Genome Biol.">
        <title>Comparative genomics reveals high biological diversity and specific adaptations in the industrially and medically important fungal genus Aspergillus.</title>
        <authorList>
            <person name="de Vries R.P."/>
            <person name="Riley R."/>
            <person name="Wiebenga A."/>
            <person name="Aguilar-Osorio G."/>
            <person name="Amillis S."/>
            <person name="Uchima C.A."/>
            <person name="Anderluh G."/>
            <person name="Asadollahi M."/>
            <person name="Askin M."/>
            <person name="Barry K."/>
            <person name="Battaglia E."/>
            <person name="Bayram O."/>
            <person name="Benocci T."/>
            <person name="Braus-Stromeyer S.A."/>
            <person name="Caldana C."/>
            <person name="Canovas D."/>
            <person name="Cerqueira G.C."/>
            <person name="Chen F."/>
            <person name="Chen W."/>
            <person name="Choi C."/>
            <person name="Clum A."/>
            <person name="Dos Santos R.A."/>
            <person name="Damasio A.R."/>
            <person name="Diallinas G."/>
            <person name="Emri T."/>
            <person name="Fekete E."/>
            <person name="Flipphi M."/>
            <person name="Freyberg S."/>
            <person name="Gallo A."/>
            <person name="Gournas C."/>
            <person name="Habgood R."/>
            <person name="Hainaut M."/>
            <person name="Harispe M.L."/>
            <person name="Henrissat B."/>
            <person name="Hilden K.S."/>
            <person name="Hope R."/>
            <person name="Hossain A."/>
            <person name="Karabika E."/>
            <person name="Karaffa L."/>
            <person name="Karanyi Z."/>
            <person name="Krasevec N."/>
            <person name="Kuo A."/>
            <person name="Kusch H."/>
            <person name="LaButti K."/>
            <person name="Lagendijk E.L."/>
            <person name="Lapidus A."/>
            <person name="Levasseur A."/>
            <person name="Lindquist E."/>
            <person name="Lipzen A."/>
            <person name="Logrieco A.F."/>
            <person name="MacCabe A."/>
            <person name="Maekelae M.R."/>
            <person name="Malavazi I."/>
            <person name="Melin P."/>
            <person name="Meyer V."/>
            <person name="Mielnichuk N."/>
            <person name="Miskei M."/>
            <person name="Molnar A.P."/>
            <person name="Mule G."/>
            <person name="Ngan C.Y."/>
            <person name="Orejas M."/>
            <person name="Orosz E."/>
            <person name="Ouedraogo J.P."/>
            <person name="Overkamp K.M."/>
            <person name="Park H.-S."/>
            <person name="Perrone G."/>
            <person name="Piumi F."/>
            <person name="Punt P.J."/>
            <person name="Ram A.F."/>
            <person name="Ramon A."/>
            <person name="Rauscher S."/>
            <person name="Record E."/>
            <person name="Riano-Pachon D.M."/>
            <person name="Robert V."/>
            <person name="Roehrig J."/>
            <person name="Ruller R."/>
            <person name="Salamov A."/>
            <person name="Salih N.S."/>
            <person name="Samson R.A."/>
            <person name="Sandor E."/>
            <person name="Sanguinetti M."/>
            <person name="Schuetze T."/>
            <person name="Sepcic K."/>
            <person name="Shelest E."/>
            <person name="Sherlock G."/>
            <person name="Sophianopoulou V."/>
            <person name="Squina F.M."/>
            <person name="Sun H."/>
            <person name="Susca A."/>
            <person name="Todd R.B."/>
            <person name="Tsang A."/>
            <person name="Unkles S.E."/>
            <person name="van de Wiele N."/>
            <person name="van Rossen-Uffink D."/>
            <person name="Oliveira J.V."/>
            <person name="Vesth T.C."/>
            <person name="Visser J."/>
            <person name="Yu J.-H."/>
            <person name="Zhou M."/>
            <person name="Andersen M.R."/>
            <person name="Archer D.B."/>
            <person name="Baker S.E."/>
            <person name="Benoit I."/>
            <person name="Brakhage A.A."/>
            <person name="Braus G.H."/>
            <person name="Fischer R."/>
            <person name="Frisvad J.C."/>
            <person name="Goldman G.H."/>
            <person name="Houbraken J."/>
            <person name="Oakley B."/>
            <person name="Pocsi I."/>
            <person name="Scazzocchio C."/>
            <person name="Seiboth B."/>
            <person name="vanKuyk P.A."/>
            <person name="Wortman J."/>
            <person name="Dyer P.S."/>
            <person name="Grigoriev I.V."/>
        </authorList>
    </citation>
    <scope>NUCLEOTIDE SEQUENCE [LARGE SCALE GENOMIC DNA]</scope>
    <source>
        <strain evidence="3">CBS 593.65</strain>
    </source>
</reference>
<proteinExistence type="predicted"/>
<evidence type="ECO:0000313" key="2">
    <source>
        <dbReference type="EMBL" id="OJJ63872.1"/>
    </source>
</evidence>
<protein>
    <recommendedName>
        <fullName evidence="4">Transmembrane protein</fullName>
    </recommendedName>
</protein>
<gene>
    <name evidence="2" type="ORF">ASPSYDRAFT_271562</name>
</gene>
<dbReference type="EMBL" id="KV878582">
    <property type="protein sequence ID" value="OJJ63872.1"/>
    <property type="molecule type" value="Genomic_DNA"/>
</dbReference>
<dbReference type="AlphaFoldDB" id="A0A1L9TWW0"/>
<keyword evidence="1" id="KW-0472">Membrane</keyword>
<dbReference type="Proteomes" id="UP000184356">
    <property type="component" value="Unassembled WGS sequence"/>
</dbReference>
<evidence type="ECO:0000256" key="1">
    <source>
        <dbReference type="SAM" id="Phobius"/>
    </source>
</evidence>
<name>A0A1L9TWW0_9EURO</name>
<keyword evidence="1" id="KW-0812">Transmembrane</keyword>
<dbReference type="RefSeq" id="XP_040707678.1">
    <property type="nucleotide sequence ID" value="XM_040844366.1"/>
</dbReference>
<dbReference type="VEuPathDB" id="FungiDB:ASPSYDRAFT_271562"/>
<keyword evidence="1" id="KW-1133">Transmembrane helix</keyword>
<sequence length="221" mass="26062">MDLVFHVRWSLRWCRGFTFDVYSTKMGERAWQMKPDDRLRLQLLHSPTSLHLAGSDGGWSSARSRRFQDSATVHLGILRCNRPISRKARLPLLNIISESVQCSSTDHSVRTTLDFFRFFLPRSSSVKMGGERCLSVPFGIFLFVLFPFHSFNFNFYYIILYFLFFFFFFFFFCTFLSHVYPFLARSFLLFVPCRASLLFESFPNPSSRSVELIPFSCCYFF</sequence>
<dbReference type="GeneID" id="63760439"/>
<evidence type="ECO:0008006" key="4">
    <source>
        <dbReference type="Google" id="ProtNLM"/>
    </source>
</evidence>